<feature type="compositionally biased region" description="Basic and acidic residues" evidence="1">
    <location>
        <begin position="7"/>
        <end position="17"/>
    </location>
</feature>
<sequence>MTSSQLRGDEAAPDRCRAPGSAGLRSRRYAAGDARLQRRPSVQPPAAGVLLQHVPQDMPYGTSSEAA</sequence>
<name>A0A1I1WUY0_9BACT</name>
<dbReference type="EMBL" id="FOMX01000007">
    <property type="protein sequence ID" value="SFD98821.1"/>
    <property type="molecule type" value="Genomic_DNA"/>
</dbReference>
<organism evidence="2 3">
    <name type="scientific">Nannocystis exedens</name>
    <dbReference type="NCBI Taxonomy" id="54"/>
    <lineage>
        <taxon>Bacteria</taxon>
        <taxon>Pseudomonadati</taxon>
        <taxon>Myxococcota</taxon>
        <taxon>Polyangia</taxon>
        <taxon>Nannocystales</taxon>
        <taxon>Nannocystaceae</taxon>
        <taxon>Nannocystis</taxon>
    </lineage>
</organism>
<keyword evidence="3" id="KW-1185">Reference proteome</keyword>
<proteinExistence type="predicted"/>
<evidence type="ECO:0000313" key="3">
    <source>
        <dbReference type="Proteomes" id="UP000199400"/>
    </source>
</evidence>
<feature type="region of interest" description="Disordered" evidence="1">
    <location>
        <begin position="1"/>
        <end position="67"/>
    </location>
</feature>
<reference evidence="3" key="1">
    <citation type="submission" date="2016-10" db="EMBL/GenBank/DDBJ databases">
        <authorList>
            <person name="Varghese N."/>
            <person name="Submissions S."/>
        </authorList>
    </citation>
    <scope>NUCLEOTIDE SEQUENCE [LARGE SCALE GENOMIC DNA]</scope>
    <source>
        <strain evidence="3">ATCC 25963</strain>
    </source>
</reference>
<dbReference type="STRING" id="54.SAMN02745121_02543"/>
<gene>
    <name evidence="2" type="ORF">SAMN02745121_02543</name>
</gene>
<dbReference type="AlphaFoldDB" id="A0A1I1WUY0"/>
<evidence type="ECO:0000313" key="2">
    <source>
        <dbReference type="EMBL" id="SFD98821.1"/>
    </source>
</evidence>
<accession>A0A1I1WUY0</accession>
<dbReference type="Proteomes" id="UP000199400">
    <property type="component" value="Unassembled WGS sequence"/>
</dbReference>
<evidence type="ECO:0000256" key="1">
    <source>
        <dbReference type="SAM" id="MobiDB-lite"/>
    </source>
</evidence>
<protein>
    <submittedName>
        <fullName evidence="2">Uncharacterized protein</fullName>
    </submittedName>
</protein>